<gene>
    <name evidence="2" type="ORF">GCM10023329_45620</name>
</gene>
<protein>
    <submittedName>
        <fullName evidence="2">Uncharacterized protein</fullName>
    </submittedName>
</protein>
<evidence type="ECO:0000313" key="2">
    <source>
        <dbReference type="EMBL" id="GAA4789176.1"/>
    </source>
</evidence>
<name>A0ABP9B191_9ACTN</name>
<feature type="region of interest" description="Disordered" evidence="1">
    <location>
        <begin position="1"/>
        <end position="62"/>
    </location>
</feature>
<comment type="caution">
    <text evidence="2">The sequence shown here is derived from an EMBL/GenBank/DDBJ whole genome shotgun (WGS) entry which is preliminary data.</text>
</comment>
<reference evidence="3" key="1">
    <citation type="journal article" date="2019" name="Int. J. Syst. Evol. Microbiol.">
        <title>The Global Catalogue of Microorganisms (GCM) 10K type strain sequencing project: providing services to taxonomists for standard genome sequencing and annotation.</title>
        <authorList>
            <consortium name="The Broad Institute Genomics Platform"/>
            <consortium name="The Broad Institute Genome Sequencing Center for Infectious Disease"/>
            <person name="Wu L."/>
            <person name="Ma J."/>
        </authorList>
    </citation>
    <scope>NUCLEOTIDE SEQUENCE [LARGE SCALE GENOMIC DNA]</scope>
    <source>
        <strain evidence="3">JCM 18324</strain>
    </source>
</reference>
<keyword evidence="3" id="KW-1185">Reference proteome</keyword>
<evidence type="ECO:0000256" key="1">
    <source>
        <dbReference type="SAM" id="MobiDB-lite"/>
    </source>
</evidence>
<proteinExistence type="predicted"/>
<sequence length="62" mass="6665">MPDLPCDRDGGTPPMHLSRARHRGRHRPRPGPAVPVPGLRHTAGTRRETAKAASTAARRVGP</sequence>
<evidence type="ECO:0000313" key="3">
    <source>
        <dbReference type="Proteomes" id="UP001501147"/>
    </source>
</evidence>
<feature type="compositionally biased region" description="Basic and acidic residues" evidence="1">
    <location>
        <begin position="1"/>
        <end position="10"/>
    </location>
</feature>
<accession>A0ABP9B191</accession>
<feature type="compositionally biased region" description="Basic residues" evidence="1">
    <location>
        <begin position="18"/>
        <end position="29"/>
    </location>
</feature>
<dbReference type="Proteomes" id="UP001501147">
    <property type="component" value="Unassembled WGS sequence"/>
</dbReference>
<organism evidence="2 3">
    <name type="scientific">Streptomyces sanyensis</name>
    <dbReference type="NCBI Taxonomy" id="568869"/>
    <lineage>
        <taxon>Bacteria</taxon>
        <taxon>Bacillati</taxon>
        <taxon>Actinomycetota</taxon>
        <taxon>Actinomycetes</taxon>
        <taxon>Kitasatosporales</taxon>
        <taxon>Streptomycetaceae</taxon>
        <taxon>Streptomyces</taxon>
    </lineage>
</organism>
<dbReference type="EMBL" id="BAABJV010000014">
    <property type="protein sequence ID" value="GAA4789176.1"/>
    <property type="molecule type" value="Genomic_DNA"/>
</dbReference>